<keyword evidence="2" id="KW-1133">Transmembrane helix</keyword>
<dbReference type="NCBIfam" id="TIGR01167">
    <property type="entry name" value="LPXTG_anchor"/>
    <property type="match status" value="1"/>
</dbReference>
<keyword evidence="3" id="KW-0732">Signal</keyword>
<feature type="region of interest" description="Disordered" evidence="1">
    <location>
        <begin position="849"/>
        <end position="914"/>
    </location>
</feature>
<feature type="compositionally biased region" description="Gly residues" evidence="1">
    <location>
        <begin position="855"/>
        <end position="871"/>
    </location>
</feature>
<proteinExistence type="predicted"/>
<gene>
    <name evidence="4" type="ORF">DRW41_06550</name>
</gene>
<evidence type="ECO:0000256" key="3">
    <source>
        <dbReference type="SAM" id="SignalP"/>
    </source>
</evidence>
<evidence type="ECO:0008006" key="6">
    <source>
        <dbReference type="Google" id="ProtNLM"/>
    </source>
</evidence>
<dbReference type="Proteomes" id="UP000257144">
    <property type="component" value="Unassembled WGS sequence"/>
</dbReference>
<dbReference type="AlphaFoldDB" id="A0A3D8GSQ5"/>
<feature type="signal peptide" evidence="3">
    <location>
        <begin position="1"/>
        <end position="30"/>
    </location>
</feature>
<reference evidence="4 5" key="1">
    <citation type="submission" date="2018-07" db="EMBL/GenBank/DDBJ databases">
        <title>Bacillus sp. YLB-04 draft genome sequence.</title>
        <authorList>
            <person name="Yu L."/>
            <person name="Tang X."/>
        </authorList>
    </citation>
    <scope>NUCLEOTIDE SEQUENCE [LARGE SCALE GENOMIC DNA]</scope>
    <source>
        <strain evidence="4 5">YLB-04</strain>
    </source>
</reference>
<keyword evidence="2" id="KW-0812">Transmembrane</keyword>
<comment type="caution">
    <text evidence="4">The sequence shown here is derived from an EMBL/GenBank/DDBJ whole genome shotgun (WGS) entry which is preliminary data.</text>
</comment>
<feature type="compositionally biased region" description="Gly residues" evidence="1">
    <location>
        <begin position="708"/>
        <end position="737"/>
    </location>
</feature>
<dbReference type="EMBL" id="QNQT01000002">
    <property type="protein sequence ID" value="RDU37500.1"/>
    <property type="molecule type" value="Genomic_DNA"/>
</dbReference>
<feature type="region of interest" description="Disordered" evidence="1">
    <location>
        <begin position="702"/>
        <end position="742"/>
    </location>
</feature>
<protein>
    <recommendedName>
        <fullName evidence="6">Gram-positive cocci surface proteins LPxTG domain-containing protein</fullName>
    </recommendedName>
</protein>
<accession>A0A3D8GSQ5</accession>
<feature type="region of interest" description="Disordered" evidence="1">
    <location>
        <begin position="131"/>
        <end position="158"/>
    </location>
</feature>
<keyword evidence="2" id="KW-0472">Membrane</keyword>
<dbReference type="OrthoDB" id="2750953at2"/>
<name>A0A3D8GSQ5_9BACI</name>
<evidence type="ECO:0000313" key="4">
    <source>
        <dbReference type="EMBL" id="RDU37500.1"/>
    </source>
</evidence>
<evidence type="ECO:0000256" key="2">
    <source>
        <dbReference type="SAM" id="Phobius"/>
    </source>
</evidence>
<sequence length="945" mass="99272">MKKKYVRNAAIFLSALLMIFNILPMGAAFANQGGAAEDRDGFKMFKLEEGNLKNGTYKDPDGPLQVTLNFSVAGKTFGWESNIPVADVYVKAGNDGLSYTTGGFRGTGLVAPDNKDISHIAFYYKVEGGNNDDNGGQGDDKNPGNENNNGGGQENRDKKNKYTVNLIGGCNPLAKEFYFILKNGDRVELTNAAIDLDYDFEDILKIEVKLNSGKVLTFDRDDVVVESPKNENGTTVFKITCKDEEPEVDISKINLTSICSADPSKTREWRVTNNNDFDVAVQWQVYGTAQTGTVTVKANSTATFTTNTVQGANTVVLKYGDKQISVKASGGAQCPVTPPVPDLTKINLTSLCSVDPSKTREWRVTNNNDFDVTVQWQVVGTAQTGTVTVNANSIATFTTNTVGGANTVIIKYGDQQISVKASGGAQCPVTPPVPDLTKINLTSLCSVDPSNTREWRVTNNNDFDVTVQWQVVGTAQTGTVTVKANSIATFTTNTVQGANTVVLKYGAKQISVKASGGAQCPVTPPVPDLTKINLTSLCSVDPSKTREWRVTNNNDFDVTVQWQVVGTEQTGSVTVKANSTATFTTNTVGGSNTVIIKYDDKQISVKASGGAQCPVSPPVPDLTKIILETVCTDNPAATRAWKITNNNDSATTINWEIVGTDQKGSVTIAANSNTTITSTAVTGDNILKLTYNGNQFTIKTSTGLKCGDNGGGTTPPGDNSGGGGTTPPGDNSGGGGTTPTVPPVIVIPDNPTPGGPIVEAKELAWIKLLASGCANIGANGKILLNNGQALNFTFGENGALVDVNLDVSEIKGIEVELNGTQTTLTMDKLQATKLDSVLTVMIICESLTPPPIPGGPGNGGETDPGTGGGTDPGTVVNPEDPATGGESDENPPVTIGDNETPGGNVGGFDGSLPQTGESSPLPYYFIGMLLVVAGFGMLRASKVRS</sequence>
<evidence type="ECO:0000256" key="1">
    <source>
        <dbReference type="SAM" id="MobiDB-lite"/>
    </source>
</evidence>
<organism evidence="4 5">
    <name type="scientific">Neobacillus piezotolerans</name>
    <dbReference type="NCBI Taxonomy" id="2259171"/>
    <lineage>
        <taxon>Bacteria</taxon>
        <taxon>Bacillati</taxon>
        <taxon>Bacillota</taxon>
        <taxon>Bacilli</taxon>
        <taxon>Bacillales</taxon>
        <taxon>Bacillaceae</taxon>
        <taxon>Neobacillus</taxon>
    </lineage>
</organism>
<feature type="transmembrane region" description="Helical" evidence="2">
    <location>
        <begin position="921"/>
        <end position="940"/>
    </location>
</feature>
<feature type="chain" id="PRO_5017578298" description="Gram-positive cocci surface proteins LPxTG domain-containing protein" evidence="3">
    <location>
        <begin position="31"/>
        <end position="945"/>
    </location>
</feature>
<evidence type="ECO:0000313" key="5">
    <source>
        <dbReference type="Proteomes" id="UP000257144"/>
    </source>
</evidence>
<keyword evidence="5" id="KW-1185">Reference proteome</keyword>